<organism evidence="2 3">
    <name type="scientific">Robertmurraya mangrovi</name>
    <dbReference type="NCBI Taxonomy" id="3098077"/>
    <lineage>
        <taxon>Bacteria</taxon>
        <taxon>Bacillati</taxon>
        <taxon>Bacillota</taxon>
        <taxon>Bacilli</taxon>
        <taxon>Bacillales</taxon>
        <taxon>Bacillaceae</taxon>
        <taxon>Robertmurraya</taxon>
    </lineage>
</organism>
<dbReference type="CDD" id="cd12108">
    <property type="entry name" value="Hr-like"/>
    <property type="match status" value="1"/>
</dbReference>
<comment type="caution">
    <text evidence="2">The sequence shown here is derived from an EMBL/GenBank/DDBJ whole genome shotgun (WGS) entry which is preliminary data.</text>
</comment>
<reference evidence="2 3" key="1">
    <citation type="submission" date="2023-11" db="EMBL/GenBank/DDBJ databases">
        <title>Bacillus jintuensis, isolated from a mudflat on the Beibu Gulf coast.</title>
        <authorList>
            <person name="Li M."/>
        </authorList>
    </citation>
    <scope>NUCLEOTIDE SEQUENCE [LARGE SCALE GENOMIC DNA]</scope>
    <source>
        <strain evidence="2 3">31A1R</strain>
    </source>
</reference>
<evidence type="ECO:0000259" key="1">
    <source>
        <dbReference type="Pfam" id="PF01814"/>
    </source>
</evidence>
<dbReference type="PANTHER" id="PTHR39966:SF1">
    <property type="entry name" value="HEMERYTHRIN-LIKE DOMAIN-CONTAINING PROTEIN"/>
    <property type="match status" value="1"/>
</dbReference>
<protein>
    <submittedName>
        <fullName evidence="2">Hemerythrin domain-containing protein</fullName>
    </submittedName>
</protein>
<evidence type="ECO:0000313" key="3">
    <source>
        <dbReference type="Proteomes" id="UP001290455"/>
    </source>
</evidence>
<feature type="domain" description="Hemerythrin-like" evidence="1">
    <location>
        <begin position="19"/>
        <end position="155"/>
    </location>
</feature>
<dbReference type="EMBL" id="JAXOFX010000001">
    <property type="protein sequence ID" value="MDZ5470549.1"/>
    <property type="molecule type" value="Genomic_DNA"/>
</dbReference>
<dbReference type="Pfam" id="PF01814">
    <property type="entry name" value="Hemerythrin"/>
    <property type="match status" value="1"/>
</dbReference>
<name>A0ABU5ITT3_9BACI</name>
<evidence type="ECO:0000313" key="2">
    <source>
        <dbReference type="EMBL" id="MDZ5470549.1"/>
    </source>
</evidence>
<keyword evidence="3" id="KW-1185">Reference proteome</keyword>
<dbReference type="Gene3D" id="1.20.120.520">
    <property type="entry name" value="nmb1532 protein domain like"/>
    <property type="match status" value="1"/>
</dbReference>
<sequence length="175" mass="20106">MQGCMSSMIGNQPVKLCVGLQQLKEEHPPLLDMLETLLNISENVETFENSEKEFNQLIQSVNEFILGLDPHSEREEGVLFPMMAAYIGKEMGPIAVMEYEHDQAKSLIGEFIKQTKKDIKFTREEQIKLASLIKQANYILVEHFSKEENVLFPMAESMLSEEEKEELLTKINVIR</sequence>
<dbReference type="Proteomes" id="UP001290455">
    <property type="component" value="Unassembled WGS sequence"/>
</dbReference>
<accession>A0ABU5ITT3</accession>
<dbReference type="RefSeq" id="WP_322444848.1">
    <property type="nucleotide sequence ID" value="NZ_JAXOFX010000001.1"/>
</dbReference>
<proteinExistence type="predicted"/>
<dbReference type="InterPro" id="IPR012312">
    <property type="entry name" value="Hemerythrin-like"/>
</dbReference>
<gene>
    <name evidence="2" type="ORF">SM124_02185</name>
</gene>
<dbReference type="PANTHER" id="PTHR39966">
    <property type="entry name" value="BLL2471 PROTEIN-RELATED"/>
    <property type="match status" value="1"/>
</dbReference>